<dbReference type="PANTHER" id="PTHR43429">
    <property type="entry name" value="PYRIDINE NUCLEOTIDE-DISULFIDE OXIDOREDUCTASE DOMAIN-CONTAINING"/>
    <property type="match status" value="1"/>
</dbReference>
<dbReference type="PRINTS" id="PR00368">
    <property type="entry name" value="FADPNR"/>
</dbReference>
<keyword evidence="3" id="KW-0285">Flavoprotein</keyword>
<evidence type="ECO:0000313" key="9">
    <source>
        <dbReference type="Proteomes" id="UP000231070"/>
    </source>
</evidence>
<proteinExistence type="inferred from homology"/>
<dbReference type="InterPro" id="IPR023753">
    <property type="entry name" value="FAD/NAD-binding_dom"/>
</dbReference>
<keyword evidence="4" id="KW-0274">FAD</keyword>
<evidence type="ECO:0000313" key="8">
    <source>
        <dbReference type="EMBL" id="PIO97578.1"/>
    </source>
</evidence>
<dbReference type="InterPro" id="IPR001763">
    <property type="entry name" value="Rhodanese-like_dom"/>
</dbReference>
<dbReference type="PANTHER" id="PTHR43429:SF1">
    <property type="entry name" value="NAD(P)H SULFUR OXIDOREDUCTASE (COA-DEPENDENT)"/>
    <property type="match status" value="1"/>
</dbReference>
<dbReference type="InterPro" id="IPR004099">
    <property type="entry name" value="Pyr_nucl-diS_OxRdtase_dimer"/>
</dbReference>
<evidence type="ECO:0000259" key="7">
    <source>
        <dbReference type="PROSITE" id="PS50206"/>
    </source>
</evidence>
<sequence>MKIIIIGGVAGGATAAARLRRSDEQAEIVLIERGPYISFANCGLPYHISGAIAERGKLLVTTEAGFTARYAIDVRSRTEALSIDRAHKTVTLRNLDSGEETVESYDRLLLSPGAEVLKPPIPGIGSPRIFTLRNIPDLDRIMASLGENKPRRAVVIGGGFIGLEVAENFHDRGLFTTVVEGASHILPPFDDEMAAIAHAHMREKQVELYLGDKVDHFEDRADHTIVFLASGKRIQADIIILSIGVRPEVKLARDAGLELGAIGGIKVDEHLRTSDPAIFAVGDAIEVVNKVSGKTALIPLAGPANRQARIVADNMLAADPSACKKYRGAMGTAILKVFDLAAACTGLNEAAVQALGIPYRASITHSGSHASYYPGSQQISLKLVYGLDGRVFGAQAIGIDGADKRIDVIATAIKAGMTVDDLADLELAYAPPFGSAKDPVNVAGYVASNVLDGSHDIIGWSELRDILRDAPDTIELIDVRTPEEYAIASLPGARNIELNQLRKRLGEIGRGKPLVVFCQVGLRGYVAYRILKQSGFDEVSNLTGGFKTYAWATEKQSNPDLFDYENIRQLDPAEIASRLHG</sequence>
<accession>A0A2G9WS90</accession>
<dbReference type="Proteomes" id="UP000231070">
    <property type="component" value="Unassembled WGS sequence"/>
</dbReference>
<keyword evidence="6" id="KW-0676">Redox-active center</keyword>
<name>A0A2G9WS90_9HYPH</name>
<feature type="domain" description="Rhodanese" evidence="7">
    <location>
        <begin position="470"/>
        <end position="551"/>
    </location>
</feature>
<dbReference type="Pfam" id="PF07992">
    <property type="entry name" value="Pyr_redox_2"/>
    <property type="match status" value="1"/>
</dbReference>
<comment type="similarity">
    <text evidence="2">Belongs to the class-III pyridine nucleotide-disulfide oxidoreductase family.</text>
</comment>
<dbReference type="OrthoDB" id="9768666at2"/>
<evidence type="ECO:0000256" key="1">
    <source>
        <dbReference type="ARBA" id="ARBA00001974"/>
    </source>
</evidence>
<dbReference type="SUPFAM" id="SSF55424">
    <property type="entry name" value="FAD/NAD-linked reductases, dimerisation (C-terminal) domain"/>
    <property type="match status" value="1"/>
</dbReference>
<comment type="caution">
    <text evidence="8">The sequence shown here is derived from an EMBL/GenBank/DDBJ whole genome shotgun (WGS) entry which is preliminary data.</text>
</comment>
<evidence type="ECO:0000256" key="2">
    <source>
        <dbReference type="ARBA" id="ARBA00009130"/>
    </source>
</evidence>
<gene>
    <name evidence="8" type="ORF">CJ014_19110</name>
</gene>
<dbReference type="Gene3D" id="3.40.250.10">
    <property type="entry name" value="Rhodanese-like domain"/>
    <property type="match status" value="1"/>
</dbReference>
<dbReference type="Gene3D" id="3.50.50.60">
    <property type="entry name" value="FAD/NAD(P)-binding domain"/>
    <property type="match status" value="2"/>
</dbReference>
<dbReference type="SUPFAM" id="SSF52821">
    <property type="entry name" value="Rhodanese/Cell cycle control phosphatase"/>
    <property type="match status" value="1"/>
</dbReference>
<organism evidence="8 9">
    <name type="scientific">Pleomorphomonas carboxyditropha</name>
    <dbReference type="NCBI Taxonomy" id="2023338"/>
    <lineage>
        <taxon>Bacteria</taxon>
        <taxon>Pseudomonadati</taxon>
        <taxon>Pseudomonadota</taxon>
        <taxon>Alphaproteobacteria</taxon>
        <taxon>Hyphomicrobiales</taxon>
        <taxon>Pleomorphomonadaceae</taxon>
        <taxon>Pleomorphomonas</taxon>
    </lineage>
</organism>
<dbReference type="PRINTS" id="PR00411">
    <property type="entry name" value="PNDRDTASEI"/>
</dbReference>
<reference evidence="8 9" key="1">
    <citation type="submission" date="2017-08" db="EMBL/GenBank/DDBJ databases">
        <title>Pleomorphomonas carboxidotrophicus sp. nov., a new mesophilic hydrogenogenic carboxidotroph.</title>
        <authorList>
            <person name="Esquivel-Elizondo S."/>
            <person name="Krajmalnik-Brown R."/>
            <person name="Maldonado J."/>
        </authorList>
    </citation>
    <scope>NUCLEOTIDE SEQUENCE [LARGE SCALE GENOMIC DNA]</scope>
    <source>
        <strain evidence="8 9">SVCO-16</strain>
    </source>
</reference>
<dbReference type="AlphaFoldDB" id="A0A2G9WS90"/>
<dbReference type="Pfam" id="PF00581">
    <property type="entry name" value="Rhodanese"/>
    <property type="match status" value="1"/>
</dbReference>
<dbReference type="PROSITE" id="PS50206">
    <property type="entry name" value="RHODANESE_3"/>
    <property type="match status" value="1"/>
</dbReference>
<dbReference type="Pfam" id="PF02852">
    <property type="entry name" value="Pyr_redox_dim"/>
    <property type="match status" value="1"/>
</dbReference>
<protein>
    <recommendedName>
        <fullName evidence="7">Rhodanese domain-containing protein</fullName>
    </recommendedName>
</protein>
<keyword evidence="9" id="KW-1185">Reference proteome</keyword>
<dbReference type="SUPFAM" id="SSF51905">
    <property type="entry name" value="FAD/NAD(P)-binding domain"/>
    <property type="match status" value="2"/>
</dbReference>
<evidence type="ECO:0000256" key="4">
    <source>
        <dbReference type="ARBA" id="ARBA00022827"/>
    </source>
</evidence>
<dbReference type="SMART" id="SM00450">
    <property type="entry name" value="RHOD"/>
    <property type="match status" value="1"/>
</dbReference>
<comment type="cofactor">
    <cofactor evidence="1">
        <name>FAD</name>
        <dbReference type="ChEBI" id="CHEBI:57692"/>
    </cofactor>
</comment>
<dbReference type="EMBL" id="NQVN01000016">
    <property type="protein sequence ID" value="PIO97578.1"/>
    <property type="molecule type" value="Genomic_DNA"/>
</dbReference>
<dbReference type="InterPro" id="IPR036188">
    <property type="entry name" value="FAD/NAD-bd_sf"/>
</dbReference>
<dbReference type="RefSeq" id="WP_100082100.1">
    <property type="nucleotide sequence ID" value="NZ_NQVN01000016.1"/>
</dbReference>
<dbReference type="InterPro" id="IPR050260">
    <property type="entry name" value="FAD-bd_OxRdtase"/>
</dbReference>
<dbReference type="GO" id="GO:0016491">
    <property type="term" value="F:oxidoreductase activity"/>
    <property type="evidence" value="ECO:0007669"/>
    <property type="project" value="UniProtKB-KW"/>
</dbReference>
<evidence type="ECO:0000256" key="6">
    <source>
        <dbReference type="ARBA" id="ARBA00023284"/>
    </source>
</evidence>
<evidence type="ECO:0000256" key="5">
    <source>
        <dbReference type="ARBA" id="ARBA00023002"/>
    </source>
</evidence>
<dbReference type="InterPro" id="IPR036873">
    <property type="entry name" value="Rhodanese-like_dom_sf"/>
</dbReference>
<dbReference type="InterPro" id="IPR016156">
    <property type="entry name" value="FAD/NAD-linked_Rdtase_dimer_sf"/>
</dbReference>
<keyword evidence="5" id="KW-0560">Oxidoreductase</keyword>
<evidence type="ECO:0000256" key="3">
    <source>
        <dbReference type="ARBA" id="ARBA00022630"/>
    </source>
</evidence>